<sequence length="305" mass="35120">MEFRDIKYVLMVAEEKSFSNAAQRLFITQPSLSQSIARIEESLGVRLFDRSRKPLMLTFAGKQFLEMSYQILNYEKQLHKKMKDIADLKSGNITVGISQFRGKYFFPKVLPVFYDKYPGITVSIYENNASKLESAVLTGDIDFCVEILPVKNNDLTYSLINKERHLIVLPRDHPVNNKYRVNDSVDSYPSINLVDLQNESFIYLLPDSQSRIQLTNFFKKQKFTPKAIIEVRSMETAHALAVAGIGVAFVSEVIIPYCNPEFRGKYYILNGCVPDQLQVGFVYRKNAYLSKDVFSFFSTVKNIYR</sequence>
<keyword evidence="7" id="KW-1185">Reference proteome</keyword>
<dbReference type="CDD" id="cd05466">
    <property type="entry name" value="PBP2_LTTR_substrate"/>
    <property type="match status" value="1"/>
</dbReference>
<feature type="domain" description="HTH lysR-type" evidence="5">
    <location>
        <begin position="1"/>
        <end position="58"/>
    </location>
</feature>
<evidence type="ECO:0000256" key="1">
    <source>
        <dbReference type="ARBA" id="ARBA00009437"/>
    </source>
</evidence>
<dbReference type="AlphaFoldDB" id="A0A2U1TRG0"/>
<keyword evidence="2" id="KW-0805">Transcription regulation</keyword>
<protein>
    <submittedName>
        <fullName evidence="6">Transcriptional regulator</fullName>
    </submittedName>
</protein>
<dbReference type="GO" id="GO:0003677">
    <property type="term" value="F:DNA binding"/>
    <property type="evidence" value="ECO:0007669"/>
    <property type="project" value="UniProtKB-KW"/>
</dbReference>
<dbReference type="GO" id="GO:0003700">
    <property type="term" value="F:DNA-binding transcription factor activity"/>
    <property type="evidence" value="ECO:0007669"/>
    <property type="project" value="InterPro"/>
</dbReference>
<dbReference type="FunFam" id="1.10.10.10:FF:000001">
    <property type="entry name" value="LysR family transcriptional regulator"/>
    <property type="match status" value="1"/>
</dbReference>
<keyword evidence="3" id="KW-0238">DNA-binding</keyword>
<accession>A0A2U1TRG0</accession>
<dbReference type="Pfam" id="PF00126">
    <property type="entry name" value="HTH_1"/>
    <property type="match status" value="1"/>
</dbReference>
<dbReference type="PANTHER" id="PTHR30419">
    <property type="entry name" value="HTH-TYPE TRANSCRIPTIONAL REGULATOR YBHD"/>
    <property type="match status" value="1"/>
</dbReference>
<dbReference type="SUPFAM" id="SSF53850">
    <property type="entry name" value="Periplasmic binding protein-like II"/>
    <property type="match status" value="1"/>
</dbReference>
<gene>
    <name evidence="6" type="ORF">B4923_11770</name>
</gene>
<keyword evidence="4" id="KW-0804">Transcription</keyword>
<dbReference type="PRINTS" id="PR00039">
    <property type="entry name" value="HTHLYSR"/>
</dbReference>
<evidence type="ECO:0000313" key="7">
    <source>
        <dbReference type="Proteomes" id="UP000245138"/>
    </source>
</evidence>
<dbReference type="InterPro" id="IPR050950">
    <property type="entry name" value="HTH-type_LysR_regulators"/>
</dbReference>
<dbReference type="EMBL" id="QDKJ01000008">
    <property type="protein sequence ID" value="PWC11979.1"/>
    <property type="molecule type" value="Genomic_DNA"/>
</dbReference>
<dbReference type="PROSITE" id="PS50931">
    <property type="entry name" value="HTH_LYSR"/>
    <property type="match status" value="1"/>
</dbReference>
<dbReference type="PANTHER" id="PTHR30419:SF25">
    <property type="entry name" value="HTH-TYPE TRANSCRIPTIONAL REGULATOR YTLI"/>
    <property type="match status" value="1"/>
</dbReference>
<evidence type="ECO:0000256" key="4">
    <source>
        <dbReference type="ARBA" id="ARBA00023163"/>
    </source>
</evidence>
<evidence type="ECO:0000256" key="3">
    <source>
        <dbReference type="ARBA" id="ARBA00023125"/>
    </source>
</evidence>
<organism evidence="6 7">
    <name type="scientific">Brenneria roseae subsp. americana</name>
    <dbReference type="NCBI Taxonomy" id="1508507"/>
    <lineage>
        <taxon>Bacteria</taxon>
        <taxon>Pseudomonadati</taxon>
        <taxon>Pseudomonadota</taxon>
        <taxon>Gammaproteobacteria</taxon>
        <taxon>Enterobacterales</taxon>
        <taxon>Pectobacteriaceae</taxon>
        <taxon>Brenneria</taxon>
    </lineage>
</organism>
<dbReference type="Gene3D" id="3.40.190.290">
    <property type="match status" value="1"/>
</dbReference>
<dbReference type="SUPFAM" id="SSF46785">
    <property type="entry name" value="Winged helix' DNA-binding domain"/>
    <property type="match status" value="1"/>
</dbReference>
<dbReference type="InterPro" id="IPR000847">
    <property type="entry name" value="LysR_HTH_N"/>
</dbReference>
<name>A0A2U1TRG0_9GAMM</name>
<dbReference type="Proteomes" id="UP000245138">
    <property type="component" value="Unassembled WGS sequence"/>
</dbReference>
<comment type="caution">
    <text evidence="6">The sequence shown here is derived from an EMBL/GenBank/DDBJ whole genome shotgun (WGS) entry which is preliminary data.</text>
</comment>
<reference evidence="6 7" key="1">
    <citation type="submission" date="2018-04" db="EMBL/GenBank/DDBJ databases">
        <title>Brenneria corticis sp.nov.</title>
        <authorList>
            <person name="Li Y."/>
        </authorList>
    </citation>
    <scope>NUCLEOTIDE SEQUENCE [LARGE SCALE GENOMIC DNA]</scope>
    <source>
        <strain evidence="6 7">LMG 27715</strain>
    </source>
</reference>
<dbReference type="GO" id="GO:0005829">
    <property type="term" value="C:cytosol"/>
    <property type="evidence" value="ECO:0007669"/>
    <property type="project" value="TreeGrafter"/>
</dbReference>
<dbReference type="Pfam" id="PF03466">
    <property type="entry name" value="LysR_substrate"/>
    <property type="match status" value="1"/>
</dbReference>
<dbReference type="OrthoDB" id="646694at2"/>
<dbReference type="InterPro" id="IPR036390">
    <property type="entry name" value="WH_DNA-bd_sf"/>
</dbReference>
<dbReference type="InterPro" id="IPR036388">
    <property type="entry name" value="WH-like_DNA-bd_sf"/>
</dbReference>
<proteinExistence type="inferred from homology"/>
<dbReference type="RefSeq" id="WP_109054559.1">
    <property type="nucleotide sequence ID" value="NZ_QDKJ01000008.1"/>
</dbReference>
<dbReference type="Gene3D" id="1.10.10.10">
    <property type="entry name" value="Winged helix-like DNA-binding domain superfamily/Winged helix DNA-binding domain"/>
    <property type="match status" value="1"/>
</dbReference>
<evidence type="ECO:0000256" key="2">
    <source>
        <dbReference type="ARBA" id="ARBA00023015"/>
    </source>
</evidence>
<evidence type="ECO:0000313" key="6">
    <source>
        <dbReference type="EMBL" id="PWC11979.1"/>
    </source>
</evidence>
<dbReference type="InterPro" id="IPR005119">
    <property type="entry name" value="LysR_subst-bd"/>
</dbReference>
<evidence type="ECO:0000259" key="5">
    <source>
        <dbReference type="PROSITE" id="PS50931"/>
    </source>
</evidence>
<comment type="similarity">
    <text evidence="1">Belongs to the LysR transcriptional regulatory family.</text>
</comment>